<dbReference type="PRINTS" id="PR00625">
    <property type="entry name" value="JDOMAIN"/>
</dbReference>
<dbReference type="SUPFAM" id="SSF46565">
    <property type="entry name" value="Chaperone J-domain"/>
    <property type="match status" value="1"/>
</dbReference>
<feature type="region of interest" description="Disordered" evidence="1">
    <location>
        <begin position="47"/>
        <end position="72"/>
    </location>
</feature>
<sequence length="275" mass="31631">MDGLGFVQGLAVGGKTGTRSACSRPILRSTDDDSWASYMDEMRNTMSATRGVTFDEPRVQPQEVKPERKKASEEGNFWTYTFHKPTEETSPLNSDIKLDNCQVNVTDNSHNGSGIKFDFDDVDDGSNVDWFADSRQAYNDWESNGGYFKRTRYTFRNEEIYEEVEEEEMPEWSTRIDYGKIGGFAQQQSSWGKTKKKKRRITKKKIDLDLFQVLGLRAGAQNTDVKKAYRNLAKQYHPDLNQNNEKAAEKMTLITFAYNVLKDPATRKNYERGQM</sequence>
<evidence type="ECO:0000313" key="3">
    <source>
        <dbReference type="EMBL" id="KAJ8908734.1"/>
    </source>
</evidence>
<reference evidence="3 4" key="1">
    <citation type="journal article" date="2023" name="Nat. Commun.">
        <title>Origin of minicircular mitochondrial genomes in red algae.</title>
        <authorList>
            <person name="Lee Y."/>
            <person name="Cho C.H."/>
            <person name="Lee Y.M."/>
            <person name="Park S.I."/>
            <person name="Yang J.H."/>
            <person name="West J.A."/>
            <person name="Bhattacharya D."/>
            <person name="Yoon H.S."/>
        </authorList>
    </citation>
    <scope>NUCLEOTIDE SEQUENCE [LARGE SCALE GENOMIC DNA]</scope>
    <source>
        <strain evidence="3 4">CCMP1338</strain>
        <tissue evidence="3">Whole cell</tissue>
    </source>
</reference>
<evidence type="ECO:0000313" key="4">
    <source>
        <dbReference type="Proteomes" id="UP001157974"/>
    </source>
</evidence>
<dbReference type="CDD" id="cd06257">
    <property type="entry name" value="DnaJ"/>
    <property type="match status" value="1"/>
</dbReference>
<evidence type="ECO:0000259" key="2">
    <source>
        <dbReference type="PROSITE" id="PS50076"/>
    </source>
</evidence>
<accession>A0AAV8V1M7</accession>
<proteinExistence type="predicted"/>
<dbReference type="PROSITE" id="PS50076">
    <property type="entry name" value="DNAJ_2"/>
    <property type="match status" value="1"/>
</dbReference>
<protein>
    <recommendedName>
        <fullName evidence="2">J domain-containing protein</fullName>
    </recommendedName>
</protein>
<dbReference type="Proteomes" id="UP001157974">
    <property type="component" value="Unassembled WGS sequence"/>
</dbReference>
<feature type="domain" description="J" evidence="2">
    <location>
        <begin position="209"/>
        <end position="274"/>
    </location>
</feature>
<comment type="caution">
    <text evidence="3">The sequence shown here is derived from an EMBL/GenBank/DDBJ whole genome shotgun (WGS) entry which is preliminary data.</text>
</comment>
<dbReference type="EMBL" id="JAMWBK010000001">
    <property type="protein sequence ID" value="KAJ8908734.1"/>
    <property type="molecule type" value="Genomic_DNA"/>
</dbReference>
<keyword evidence="4" id="KW-1185">Reference proteome</keyword>
<dbReference type="PANTHER" id="PTHR24074">
    <property type="entry name" value="CO-CHAPERONE PROTEIN DJLA"/>
    <property type="match status" value="1"/>
</dbReference>
<dbReference type="InterPro" id="IPR050817">
    <property type="entry name" value="DjlA_DnaK_co-chaperone"/>
</dbReference>
<dbReference type="InterPro" id="IPR001623">
    <property type="entry name" value="DnaJ_domain"/>
</dbReference>
<dbReference type="Gene3D" id="1.10.287.110">
    <property type="entry name" value="DnaJ domain"/>
    <property type="match status" value="1"/>
</dbReference>
<dbReference type="Pfam" id="PF00226">
    <property type="entry name" value="DnaJ"/>
    <property type="match status" value="1"/>
</dbReference>
<dbReference type="SMART" id="SM00271">
    <property type="entry name" value="DnaJ"/>
    <property type="match status" value="1"/>
</dbReference>
<dbReference type="AlphaFoldDB" id="A0AAV8V1M7"/>
<dbReference type="InterPro" id="IPR036869">
    <property type="entry name" value="J_dom_sf"/>
</dbReference>
<organism evidence="3 4">
    <name type="scientific">Rhodosorus marinus</name>
    <dbReference type="NCBI Taxonomy" id="101924"/>
    <lineage>
        <taxon>Eukaryota</taxon>
        <taxon>Rhodophyta</taxon>
        <taxon>Stylonematophyceae</taxon>
        <taxon>Stylonematales</taxon>
        <taxon>Stylonemataceae</taxon>
        <taxon>Rhodosorus</taxon>
    </lineage>
</organism>
<gene>
    <name evidence="3" type="ORF">NDN08_005439</name>
</gene>
<evidence type="ECO:0000256" key="1">
    <source>
        <dbReference type="SAM" id="MobiDB-lite"/>
    </source>
</evidence>
<name>A0AAV8V1M7_9RHOD</name>
<feature type="compositionally biased region" description="Basic and acidic residues" evidence="1">
    <location>
        <begin position="53"/>
        <end position="72"/>
    </location>
</feature>